<protein>
    <submittedName>
        <fullName evidence="2">Uncharacterized protein</fullName>
    </submittedName>
</protein>
<keyword evidence="1" id="KW-0812">Transmembrane</keyword>
<gene>
    <name evidence="2" type="primary">Contig2762.g2963</name>
    <name evidence="2" type="ORF">STYLEM_19706</name>
</gene>
<keyword evidence="1" id="KW-0472">Membrane</keyword>
<dbReference type="InParanoid" id="A0A078BBC9"/>
<keyword evidence="1" id="KW-1133">Transmembrane helix</keyword>
<evidence type="ECO:0000313" key="2">
    <source>
        <dbReference type="EMBL" id="CDW90562.1"/>
    </source>
</evidence>
<evidence type="ECO:0000256" key="1">
    <source>
        <dbReference type="SAM" id="Phobius"/>
    </source>
</evidence>
<sequence>MFPIKSYSPHDFIHDSSISVDVSSIMLVLSCFNLIMKKSKNALEQGFCFKYGKIDLKYSNFHFNMKSSVGKLTIIIPFKQQQSNFILRRRILIKYISTKSLKTAGFNIDKLSSSKNFCVQASFNVIKIVDMMLLDAGIEDTMTLELRQKGQKYEVSQSFSSLSYSYTISEDSANNTNRSFIEKQEMVGFKKILEVFYDQTDHFNIIMECSDNTILIEKILFKNNRISLKKTITQRQFEVRQDNIQKIYFDYEYNTVLSLRKSGAVDIFKNGKIIYTKTDEKQINQIRWVSHDQISDLMTLKYHPKEWMSIKRRLVCGSQFTFHNDKLFVTRLNYVRIVDINTSSVIHEAFLNNEVQKILQINGQVYIIVKSQTNVLFLVGAQYELELIPGVEGEFLQAEVNEKALYVITKTALGNKIFRIKGKNSLEYTDFLEEDDVLVNYKAKKSVHDKILLFNFRLGILRTIYIERENIRKVITNQFDRLKDNFRTDEWLAFKNKSKTKIYFQKYDNYIGQMRTYEIDKSTNEIKTLPPLSWLNHPVIHGELIYEINYVGKFTYRKIDHYIQNFPTKIQISDNIFGKKIVCVGNRVGILERTHIVRIFNQPNQNSFLPYIFETQKYQIFAWKRIDGCTVMIDNNFQLTTMSEVTGKIISQHKISKRQLGQKSINVEQIRASSEPHRVIMQDDTYKGQILRLEKNSRLRLYKVVEIVSKSQIQILLTFLMPEYKQQFKFSENFSMMIDQSTYELYSREEYFDESGIYIFEQITHQSHLESNNWKFNLNNSIVSPNLKYYLDFEVKSKKYLIKNSFDGQVFKEIPNSLTDQSKLNQFLYFKWMDDKSIALYHEQGIEKVVDVFNDFYKIYYSIIDINSYYGHNKQIGNGYHLNLQTSNQDEVLKKLHFLKNKFIECQRDQCEFHILMTDFQYSWSDHFTNYLPMLQFSFTHYHWMLSLKVRDDHNLSTIKEITDDDLHLMLLQVFPDGDTFLHLIANRNEILDALYQRISKQSDYLFIKNASGLTPLHLCLDTKNYFAIEIFLKLLSNHPFYQHSFNVVEILPKLIQTELPALKIYLESRIITTQILAQYKRGVIQVDPQKNYKLKLTNIWPRRDEFKEKFFEQGKFQSDIKIMLLDLPRLNIYANELSQELYLKLSRCNSLDVFKISTIQYLIDFQWKLTKKCTIYYLYIPQLINHLIFLVYSNLLIKNEFHSKQYDTGLALLVFILTIQFYFLVNEYRQQLQYQQQSASIISQMEKNLSLIRMDCQLFIVWLVQSYGSPSYIT</sequence>
<dbReference type="AlphaFoldDB" id="A0A078BBC9"/>
<proteinExistence type="predicted"/>
<keyword evidence="3" id="KW-1185">Reference proteome</keyword>
<reference evidence="2 3" key="1">
    <citation type="submission" date="2014-06" db="EMBL/GenBank/DDBJ databases">
        <authorList>
            <person name="Swart Estienne"/>
        </authorList>
    </citation>
    <scope>NUCLEOTIDE SEQUENCE [LARGE SCALE GENOMIC DNA]</scope>
    <source>
        <strain evidence="2 3">130c</strain>
    </source>
</reference>
<dbReference type="EMBL" id="CCKQ01018589">
    <property type="protein sequence ID" value="CDW90562.1"/>
    <property type="molecule type" value="Genomic_DNA"/>
</dbReference>
<feature type="transmembrane region" description="Helical" evidence="1">
    <location>
        <begin position="1210"/>
        <end position="1226"/>
    </location>
</feature>
<dbReference type="Proteomes" id="UP000039865">
    <property type="component" value="Unassembled WGS sequence"/>
</dbReference>
<organism evidence="2 3">
    <name type="scientific">Stylonychia lemnae</name>
    <name type="common">Ciliate</name>
    <dbReference type="NCBI Taxonomy" id="5949"/>
    <lineage>
        <taxon>Eukaryota</taxon>
        <taxon>Sar</taxon>
        <taxon>Alveolata</taxon>
        <taxon>Ciliophora</taxon>
        <taxon>Intramacronucleata</taxon>
        <taxon>Spirotrichea</taxon>
        <taxon>Stichotrichia</taxon>
        <taxon>Sporadotrichida</taxon>
        <taxon>Oxytrichidae</taxon>
        <taxon>Stylonychinae</taxon>
        <taxon>Stylonychia</taxon>
    </lineage>
</organism>
<name>A0A078BBC9_STYLE</name>
<evidence type="ECO:0000313" key="3">
    <source>
        <dbReference type="Proteomes" id="UP000039865"/>
    </source>
</evidence>
<accession>A0A078BBC9</accession>
<feature type="transmembrane region" description="Helical" evidence="1">
    <location>
        <begin position="1177"/>
        <end position="1198"/>
    </location>
</feature>